<name>A0ABX5NU60_9HYPH</name>
<keyword evidence="3" id="KW-0812">Transmembrane</keyword>
<dbReference type="PANTHER" id="PTHR45138:SF9">
    <property type="entry name" value="DIGUANYLATE CYCLASE DGCM-RELATED"/>
    <property type="match status" value="1"/>
</dbReference>
<accession>A0ABX5NU60</accession>
<feature type="transmembrane region" description="Helical" evidence="3">
    <location>
        <begin position="108"/>
        <end position="128"/>
    </location>
</feature>
<organism evidence="5 6">
    <name type="scientific">Rhizobium wuzhouense</name>
    <dbReference type="NCBI Taxonomy" id="1986026"/>
    <lineage>
        <taxon>Bacteria</taxon>
        <taxon>Pseudomonadati</taxon>
        <taxon>Pseudomonadota</taxon>
        <taxon>Alphaproteobacteria</taxon>
        <taxon>Hyphomicrobiales</taxon>
        <taxon>Rhizobiaceae</taxon>
        <taxon>Rhizobium/Agrobacterium group</taxon>
        <taxon>Rhizobium</taxon>
    </lineage>
</organism>
<dbReference type="EMBL" id="QJRY01000002">
    <property type="protein sequence ID" value="PYB75237.1"/>
    <property type="molecule type" value="Genomic_DNA"/>
</dbReference>
<dbReference type="PROSITE" id="PS51257">
    <property type="entry name" value="PROKAR_LIPOPROTEIN"/>
    <property type="match status" value="1"/>
</dbReference>
<dbReference type="InterPro" id="IPR000160">
    <property type="entry name" value="GGDEF_dom"/>
</dbReference>
<comment type="caution">
    <text evidence="5">The sequence shown here is derived from an EMBL/GenBank/DDBJ whole genome shotgun (WGS) entry which is preliminary data.</text>
</comment>
<evidence type="ECO:0000256" key="2">
    <source>
        <dbReference type="ARBA" id="ARBA00034247"/>
    </source>
</evidence>
<dbReference type="InterPro" id="IPR029787">
    <property type="entry name" value="Nucleotide_cyclase"/>
</dbReference>
<evidence type="ECO:0000256" key="1">
    <source>
        <dbReference type="ARBA" id="ARBA00012528"/>
    </source>
</evidence>
<dbReference type="Pfam" id="PF00990">
    <property type="entry name" value="GGDEF"/>
    <property type="match status" value="1"/>
</dbReference>
<evidence type="ECO:0000256" key="3">
    <source>
        <dbReference type="SAM" id="Phobius"/>
    </source>
</evidence>
<dbReference type="Proteomes" id="UP000247536">
    <property type="component" value="Unassembled WGS sequence"/>
</dbReference>
<evidence type="ECO:0000313" key="5">
    <source>
        <dbReference type="EMBL" id="PYB75237.1"/>
    </source>
</evidence>
<feature type="transmembrane region" description="Helical" evidence="3">
    <location>
        <begin position="202"/>
        <end position="226"/>
    </location>
</feature>
<dbReference type="CDD" id="cd01949">
    <property type="entry name" value="GGDEF"/>
    <property type="match status" value="1"/>
</dbReference>
<feature type="transmembrane region" description="Helical" evidence="3">
    <location>
        <begin position="20"/>
        <end position="41"/>
    </location>
</feature>
<evidence type="ECO:0000313" key="6">
    <source>
        <dbReference type="Proteomes" id="UP000247536"/>
    </source>
</evidence>
<keyword evidence="6" id="KW-1185">Reference proteome</keyword>
<dbReference type="EC" id="2.7.7.65" evidence="1"/>
<dbReference type="PANTHER" id="PTHR45138">
    <property type="entry name" value="REGULATORY COMPONENTS OF SENSORY TRANSDUCTION SYSTEM"/>
    <property type="match status" value="1"/>
</dbReference>
<gene>
    <name evidence="5" type="ORF">DMY87_07225</name>
</gene>
<keyword evidence="3" id="KW-0472">Membrane</keyword>
<dbReference type="SUPFAM" id="SSF55073">
    <property type="entry name" value="Nucleotide cyclase"/>
    <property type="match status" value="1"/>
</dbReference>
<feature type="transmembrane region" description="Helical" evidence="3">
    <location>
        <begin position="167"/>
        <end position="182"/>
    </location>
</feature>
<feature type="domain" description="GGDEF" evidence="4">
    <location>
        <begin position="267"/>
        <end position="400"/>
    </location>
</feature>
<dbReference type="InterPro" id="IPR050469">
    <property type="entry name" value="Diguanylate_Cyclase"/>
</dbReference>
<dbReference type="Gene3D" id="3.30.70.270">
    <property type="match status" value="1"/>
</dbReference>
<comment type="catalytic activity">
    <reaction evidence="2">
        <text>2 GTP = 3',3'-c-di-GMP + 2 diphosphate</text>
        <dbReference type="Rhea" id="RHEA:24898"/>
        <dbReference type="ChEBI" id="CHEBI:33019"/>
        <dbReference type="ChEBI" id="CHEBI:37565"/>
        <dbReference type="ChEBI" id="CHEBI:58805"/>
        <dbReference type="EC" id="2.7.7.65"/>
    </reaction>
</comment>
<feature type="transmembrane region" description="Helical" evidence="3">
    <location>
        <begin position="134"/>
        <end position="155"/>
    </location>
</feature>
<protein>
    <recommendedName>
        <fullName evidence="1">diguanylate cyclase</fullName>
        <ecNumber evidence="1">2.7.7.65</ecNumber>
    </recommendedName>
</protein>
<reference evidence="5 6" key="1">
    <citation type="submission" date="2018-06" db="EMBL/GenBank/DDBJ databases">
        <title>Rhizobium wuzhouense sp. nov., isolated from roots of Oryza officinalis.</title>
        <authorList>
            <person name="Yuan T."/>
        </authorList>
    </citation>
    <scope>NUCLEOTIDE SEQUENCE [LARGE SCALE GENOMIC DNA]</scope>
    <source>
        <strain evidence="5 6">W44</strain>
    </source>
</reference>
<feature type="transmembrane region" description="Helical" evidence="3">
    <location>
        <begin position="48"/>
        <end position="68"/>
    </location>
</feature>
<sequence length="429" mass="46742">MPWSRPSRGLNLDHLFHIPTLSLCLSAACITVSVFVTLLWNEDRADRALAFWTLGFWAGCVGLALLSLRDVAPPIVALGFGNAFSLWSLGLVWLGCLAFDRRQLRFSFLKAFACGGIWLICFELWPRFAVDLNMRIVVCSVLFFISSFMVTVAIWQGYRHDPLPARRLAIFAFGGHALVYLIRTPMPLLEPVTLSGGFGPNWFGLIMFIYFVQGLVGVLAIFAMVYERTLRAHKLASEIDFLTAVPNRRAFLLAVERSRQRPDESGAGAVLALVDADHFKAINDTHGHAAGDAALVALATFLSGRLPKGGVFGRLGGEEFGIYLPARQVAADPDLLERLRMGVGTLDIRHADMALPVTISLGAVRLASGDVDLSMALAAADRALYASKEAGRDRLSWAEQPGAEPPTAQLHALSQQLAGDTRGKERPAA</sequence>
<keyword evidence="3" id="KW-1133">Transmembrane helix</keyword>
<dbReference type="PROSITE" id="PS50887">
    <property type="entry name" value="GGDEF"/>
    <property type="match status" value="1"/>
</dbReference>
<dbReference type="SMART" id="SM00267">
    <property type="entry name" value="GGDEF"/>
    <property type="match status" value="1"/>
</dbReference>
<proteinExistence type="predicted"/>
<dbReference type="InterPro" id="IPR043128">
    <property type="entry name" value="Rev_trsase/Diguanyl_cyclase"/>
</dbReference>
<dbReference type="NCBIfam" id="TIGR00254">
    <property type="entry name" value="GGDEF"/>
    <property type="match status" value="1"/>
</dbReference>
<evidence type="ECO:0000259" key="4">
    <source>
        <dbReference type="PROSITE" id="PS50887"/>
    </source>
</evidence>
<feature type="transmembrane region" description="Helical" evidence="3">
    <location>
        <begin position="74"/>
        <end position="96"/>
    </location>
</feature>